<proteinExistence type="predicted"/>
<feature type="non-terminal residue" evidence="1">
    <location>
        <position position="87"/>
    </location>
</feature>
<comment type="caution">
    <text evidence="1">The sequence shown here is derived from an EMBL/GenBank/DDBJ whole genome shotgun (WGS) entry which is preliminary data.</text>
</comment>
<evidence type="ECO:0000313" key="1">
    <source>
        <dbReference type="EMBL" id="KAJ2759411.1"/>
    </source>
</evidence>
<keyword evidence="2" id="KW-1185">Reference proteome</keyword>
<protein>
    <submittedName>
        <fullName evidence="1">Uncharacterized protein</fullName>
    </submittedName>
</protein>
<name>A0ACC1JJP9_9FUNG</name>
<sequence length="87" mass="9813">MIEEPKGEEGRPDIVLMLNPKRSYHDPLVVVIKAKYVPDSVAKTPDIAMAKGKELALKALNEIVEKRYAWDHHAWPLRLDIGIAVGR</sequence>
<organism evidence="1 2">
    <name type="scientific">Coemansia nantahalensis</name>
    <dbReference type="NCBI Taxonomy" id="2789366"/>
    <lineage>
        <taxon>Eukaryota</taxon>
        <taxon>Fungi</taxon>
        <taxon>Fungi incertae sedis</taxon>
        <taxon>Zoopagomycota</taxon>
        <taxon>Kickxellomycotina</taxon>
        <taxon>Kickxellomycetes</taxon>
        <taxon>Kickxellales</taxon>
        <taxon>Kickxellaceae</taxon>
        <taxon>Coemansia</taxon>
    </lineage>
</organism>
<accession>A0ACC1JJP9</accession>
<dbReference type="EMBL" id="JANBUJ010003796">
    <property type="protein sequence ID" value="KAJ2759411.1"/>
    <property type="molecule type" value="Genomic_DNA"/>
</dbReference>
<evidence type="ECO:0000313" key="2">
    <source>
        <dbReference type="Proteomes" id="UP001140234"/>
    </source>
</evidence>
<dbReference type="Proteomes" id="UP001140234">
    <property type="component" value="Unassembled WGS sequence"/>
</dbReference>
<gene>
    <name evidence="1" type="ORF">IWQ57_006560</name>
</gene>
<reference evidence="1" key="1">
    <citation type="submission" date="2022-07" db="EMBL/GenBank/DDBJ databases">
        <title>Phylogenomic reconstructions and comparative analyses of Kickxellomycotina fungi.</title>
        <authorList>
            <person name="Reynolds N.K."/>
            <person name="Stajich J.E."/>
            <person name="Barry K."/>
            <person name="Grigoriev I.V."/>
            <person name="Crous P."/>
            <person name="Smith M.E."/>
        </authorList>
    </citation>
    <scope>NUCLEOTIDE SEQUENCE</scope>
    <source>
        <strain evidence="1">CBS 109366</strain>
    </source>
</reference>